<dbReference type="AlphaFoldDB" id="A0A7C4QMQ9"/>
<accession>A0A7C4QMQ9</accession>
<protein>
    <recommendedName>
        <fullName evidence="1">Putative membrane protein insertion efficiency factor</fullName>
    </recommendedName>
</protein>
<dbReference type="SMART" id="SM01234">
    <property type="entry name" value="Haemolytic"/>
    <property type="match status" value="1"/>
</dbReference>
<comment type="similarity">
    <text evidence="1">Belongs to the UPF0161 family.</text>
</comment>
<dbReference type="NCBIfam" id="TIGR00278">
    <property type="entry name" value="membrane protein insertion efficiency factor YidD"/>
    <property type="match status" value="1"/>
</dbReference>
<dbReference type="EMBL" id="DSVQ01000009">
    <property type="protein sequence ID" value="HGT38444.1"/>
    <property type="molecule type" value="Genomic_DNA"/>
</dbReference>
<comment type="caution">
    <text evidence="2">The sequence shown here is derived from an EMBL/GenBank/DDBJ whole genome shotgun (WGS) entry which is preliminary data.</text>
</comment>
<dbReference type="PANTHER" id="PTHR33383">
    <property type="entry name" value="MEMBRANE PROTEIN INSERTION EFFICIENCY FACTOR-RELATED"/>
    <property type="match status" value="1"/>
</dbReference>
<keyword evidence="1" id="KW-1003">Cell membrane</keyword>
<gene>
    <name evidence="2" type="primary">yidD</name>
    <name evidence="2" type="ORF">ENS64_04175</name>
</gene>
<proteinExistence type="inferred from homology"/>
<sequence length="105" mass="11745">MSDIFSRAARLAACWGRASARTSHSGGHRVVNWLRQLPSRLLILAVHGYRVTLGPWLGGHCRFVPSCSQYFIEAVEKYGAIRGAWKGFCRIARCHPFHPGGWDPP</sequence>
<keyword evidence="1" id="KW-0472">Membrane</keyword>
<reference evidence="2" key="1">
    <citation type="journal article" date="2020" name="mSystems">
        <title>Genome- and Community-Level Interaction Insights into Carbon Utilization and Element Cycling Functions of Hydrothermarchaeota in Hydrothermal Sediment.</title>
        <authorList>
            <person name="Zhou Z."/>
            <person name="Liu Y."/>
            <person name="Xu W."/>
            <person name="Pan J."/>
            <person name="Luo Z.H."/>
            <person name="Li M."/>
        </authorList>
    </citation>
    <scope>NUCLEOTIDE SEQUENCE [LARGE SCALE GENOMIC DNA]</scope>
    <source>
        <strain evidence="2">SpSt-508</strain>
    </source>
</reference>
<evidence type="ECO:0000256" key="1">
    <source>
        <dbReference type="HAMAP-Rule" id="MF_00386"/>
    </source>
</evidence>
<comment type="subcellular location">
    <subcellularLocation>
        <location evidence="1">Cell membrane</location>
        <topology evidence="1">Peripheral membrane protein</topology>
        <orientation evidence="1">Cytoplasmic side</orientation>
    </subcellularLocation>
</comment>
<comment type="function">
    <text evidence="1">Could be involved in insertion of integral membrane proteins into the membrane.</text>
</comment>
<organism evidence="2">
    <name type="scientific">Schlesneria paludicola</name>
    <dbReference type="NCBI Taxonomy" id="360056"/>
    <lineage>
        <taxon>Bacteria</taxon>
        <taxon>Pseudomonadati</taxon>
        <taxon>Planctomycetota</taxon>
        <taxon>Planctomycetia</taxon>
        <taxon>Planctomycetales</taxon>
        <taxon>Planctomycetaceae</taxon>
        <taxon>Schlesneria</taxon>
    </lineage>
</organism>
<dbReference type="InterPro" id="IPR002696">
    <property type="entry name" value="Membr_insert_effic_factor_YidD"/>
</dbReference>
<dbReference type="PANTHER" id="PTHR33383:SF1">
    <property type="entry name" value="MEMBRANE PROTEIN INSERTION EFFICIENCY FACTOR-RELATED"/>
    <property type="match status" value="1"/>
</dbReference>
<dbReference type="GO" id="GO:0005886">
    <property type="term" value="C:plasma membrane"/>
    <property type="evidence" value="ECO:0007669"/>
    <property type="project" value="UniProtKB-SubCell"/>
</dbReference>
<dbReference type="HAMAP" id="MF_00386">
    <property type="entry name" value="UPF0161_YidD"/>
    <property type="match status" value="1"/>
</dbReference>
<dbReference type="Pfam" id="PF01809">
    <property type="entry name" value="YidD"/>
    <property type="match status" value="1"/>
</dbReference>
<evidence type="ECO:0000313" key="2">
    <source>
        <dbReference type="EMBL" id="HGT38444.1"/>
    </source>
</evidence>
<name>A0A7C4QMQ9_9PLAN</name>